<feature type="region of interest" description="Disordered" evidence="8">
    <location>
        <begin position="202"/>
        <end position="231"/>
    </location>
</feature>
<dbReference type="PROSITE" id="PS00183">
    <property type="entry name" value="UBC_1"/>
    <property type="match status" value="1"/>
</dbReference>
<evidence type="ECO:0000313" key="11">
    <source>
        <dbReference type="Proteomes" id="UP000243308"/>
    </source>
</evidence>
<evidence type="ECO:0000256" key="6">
    <source>
        <dbReference type="PROSITE-ProRule" id="PRU10133"/>
    </source>
</evidence>
<dbReference type="GO" id="GO:0061631">
    <property type="term" value="F:ubiquitin conjugating enzyme activity"/>
    <property type="evidence" value="ECO:0007669"/>
    <property type="project" value="UniProtKB-EC"/>
</dbReference>
<dbReference type="InterPro" id="IPR016135">
    <property type="entry name" value="UBQ-conjugating_enzyme/RWD"/>
</dbReference>
<keyword evidence="3 7" id="KW-0547">Nucleotide-binding</keyword>
<keyword evidence="11" id="KW-1185">Reference proteome</keyword>
<keyword evidence="5 7" id="KW-0067">ATP-binding</keyword>
<keyword evidence="4 7" id="KW-0833">Ubl conjugation pathway</keyword>
<comment type="similarity">
    <text evidence="7">Belongs to the ubiquitin-conjugating enzyme family.</text>
</comment>
<dbReference type="Pfam" id="PF00179">
    <property type="entry name" value="UQ_con"/>
    <property type="match status" value="1"/>
</dbReference>
<dbReference type="PROSITE" id="PS50127">
    <property type="entry name" value="UBC_2"/>
    <property type="match status" value="1"/>
</dbReference>
<reference evidence="10 11" key="1">
    <citation type="submission" date="2011-02" db="EMBL/GenBank/DDBJ databases">
        <title>The Genome Sequence of Mortierella verticillata NRRL 6337.</title>
        <authorList>
            <consortium name="The Broad Institute Genome Sequencing Platform"/>
            <person name="Russ C."/>
            <person name="Cuomo C."/>
            <person name="Burger G."/>
            <person name="Gray M.W."/>
            <person name="Holland P.W.H."/>
            <person name="King N."/>
            <person name="Lang F.B.F."/>
            <person name="Roger A.J."/>
            <person name="Ruiz-Trillo I."/>
            <person name="Young S.K."/>
            <person name="Zeng Q."/>
            <person name="Gargeya S."/>
            <person name="Alvarado L."/>
            <person name="Berlin A."/>
            <person name="Chapman S.B."/>
            <person name="Chen Z."/>
            <person name="Freedman E."/>
            <person name="Gellesch M."/>
            <person name="Goldberg J."/>
            <person name="Griggs A."/>
            <person name="Gujja S."/>
            <person name="Heilman E."/>
            <person name="Heiman D."/>
            <person name="Howarth C."/>
            <person name="Mehta T."/>
            <person name="Neiman D."/>
            <person name="Pearson M."/>
            <person name="Roberts A."/>
            <person name="Saif S."/>
            <person name="Shea T."/>
            <person name="Shenoy N."/>
            <person name="Sisk P."/>
            <person name="Stolte C."/>
            <person name="Sykes S."/>
            <person name="White J."/>
            <person name="Yandava C."/>
            <person name="Haas B."/>
            <person name="Nusbaum C."/>
            <person name="Birren B."/>
        </authorList>
    </citation>
    <scope>NUCLEOTIDE SEQUENCE [LARGE SCALE GENOMIC DNA]</scope>
    <source>
        <strain evidence="10 11">NRRL 6337</strain>
    </source>
</reference>
<evidence type="ECO:0000256" key="4">
    <source>
        <dbReference type="ARBA" id="ARBA00022786"/>
    </source>
</evidence>
<evidence type="ECO:0000256" key="7">
    <source>
        <dbReference type="RuleBase" id="RU362109"/>
    </source>
</evidence>
<evidence type="ECO:0000259" key="9">
    <source>
        <dbReference type="PROSITE" id="PS50127"/>
    </source>
</evidence>
<feature type="compositionally biased region" description="Polar residues" evidence="8">
    <location>
        <begin position="261"/>
        <end position="283"/>
    </location>
</feature>
<dbReference type="GO" id="GO:0005524">
    <property type="term" value="F:ATP binding"/>
    <property type="evidence" value="ECO:0007669"/>
    <property type="project" value="UniProtKB-UniRule"/>
</dbReference>
<feature type="domain" description="UBC core" evidence="9">
    <location>
        <begin position="7"/>
        <end position="157"/>
    </location>
</feature>
<sequence>MTTILGRTMLRMRKELEELEDSPREGIVCYPIDDNITHLQAEVSGPEDTPYFGGTFKIDIQIPERYPMEPPNCQFLTRVYHPNIDDQGRICLDILKKPPKGNWGPAMSVPTVLLSLRLLLANPNPDDPLLVEVAAEYKEHRELFRHKAAKYTQQYAKGNDTETNLIMTNNEHASNTNNAVSGYKFTRIESSTNACRRREEIARKTHAQKAEPEYEVESVSFPQPTGHHHRISNRSLESIRDSNKLHQSHVPGGADRRDFSPRTTASSHSHRQQIGTGHTNSHRQCGIDPNTYGE</sequence>
<protein>
    <recommendedName>
        <fullName evidence="1">E2 ubiquitin-conjugating enzyme</fullName>
        <ecNumber evidence="1">2.3.2.23</ecNumber>
    </recommendedName>
</protein>
<organism evidence="10 11">
    <name type="scientific">Podila verticillata NRRL 6337</name>
    <dbReference type="NCBI Taxonomy" id="1069443"/>
    <lineage>
        <taxon>Eukaryota</taxon>
        <taxon>Fungi</taxon>
        <taxon>Fungi incertae sedis</taxon>
        <taxon>Mucoromycota</taxon>
        <taxon>Mortierellomycotina</taxon>
        <taxon>Mortierellomycetes</taxon>
        <taxon>Mortierellales</taxon>
        <taxon>Mortierellaceae</taxon>
        <taxon>Podila</taxon>
    </lineage>
</organism>
<name>A0A086TL97_9FUNG</name>
<evidence type="ECO:0000256" key="8">
    <source>
        <dbReference type="SAM" id="MobiDB-lite"/>
    </source>
</evidence>
<dbReference type="SUPFAM" id="SSF54495">
    <property type="entry name" value="UBC-like"/>
    <property type="match status" value="1"/>
</dbReference>
<dbReference type="Proteomes" id="UP000243308">
    <property type="component" value="Unassembled WGS sequence"/>
</dbReference>
<dbReference type="SMART" id="SM00212">
    <property type="entry name" value="UBCc"/>
    <property type="match status" value="1"/>
</dbReference>
<dbReference type="EC" id="2.3.2.23" evidence="1"/>
<evidence type="ECO:0000256" key="1">
    <source>
        <dbReference type="ARBA" id="ARBA00012486"/>
    </source>
</evidence>
<dbReference type="EMBL" id="KN042430">
    <property type="protein sequence ID" value="KFH62724.1"/>
    <property type="molecule type" value="Genomic_DNA"/>
</dbReference>
<evidence type="ECO:0000313" key="10">
    <source>
        <dbReference type="EMBL" id="KFH62724.1"/>
    </source>
</evidence>
<keyword evidence="2" id="KW-0808">Transferase</keyword>
<dbReference type="InterPro" id="IPR023313">
    <property type="entry name" value="UBQ-conjugating_AS"/>
</dbReference>
<feature type="compositionally biased region" description="Basic and acidic residues" evidence="8">
    <location>
        <begin position="202"/>
        <end position="212"/>
    </location>
</feature>
<evidence type="ECO:0000256" key="2">
    <source>
        <dbReference type="ARBA" id="ARBA00022679"/>
    </source>
</evidence>
<proteinExistence type="inferred from homology"/>
<dbReference type="PANTHER" id="PTHR24067">
    <property type="entry name" value="UBIQUITIN-CONJUGATING ENZYME E2"/>
    <property type="match status" value="1"/>
</dbReference>
<dbReference type="InterPro" id="IPR000608">
    <property type="entry name" value="UBC"/>
</dbReference>
<dbReference type="InterPro" id="IPR050113">
    <property type="entry name" value="Ub_conjugating_enzyme"/>
</dbReference>
<dbReference type="FunFam" id="3.10.110.10:FF:000041">
    <property type="entry name" value="Ubiquitin-conjugating enzyme E2 T"/>
    <property type="match status" value="1"/>
</dbReference>
<evidence type="ECO:0000256" key="3">
    <source>
        <dbReference type="ARBA" id="ARBA00022741"/>
    </source>
</evidence>
<accession>A0A086TL97</accession>
<dbReference type="AlphaFoldDB" id="A0A086TL97"/>
<dbReference type="CDD" id="cd23805">
    <property type="entry name" value="UBCc_UBE2T"/>
    <property type="match status" value="1"/>
</dbReference>
<dbReference type="Gene3D" id="3.10.110.10">
    <property type="entry name" value="Ubiquitin Conjugating Enzyme"/>
    <property type="match status" value="1"/>
</dbReference>
<dbReference type="OrthoDB" id="9978460at2759"/>
<gene>
    <name evidence="10" type="ORF">MVEG_11251</name>
</gene>
<evidence type="ECO:0000256" key="5">
    <source>
        <dbReference type="ARBA" id="ARBA00022840"/>
    </source>
</evidence>
<feature type="region of interest" description="Disordered" evidence="8">
    <location>
        <begin position="243"/>
        <end position="294"/>
    </location>
</feature>
<feature type="active site" description="Glycyl thioester intermediate" evidence="6">
    <location>
        <position position="91"/>
    </location>
</feature>